<protein>
    <submittedName>
        <fullName evidence="1">Uncharacterized protein</fullName>
    </submittedName>
</protein>
<dbReference type="AlphaFoldDB" id="A0AAW1HS74"/>
<dbReference type="InterPro" id="IPR036691">
    <property type="entry name" value="Endo/exonu/phosph_ase_sf"/>
</dbReference>
<dbReference type="SUPFAM" id="SSF56219">
    <property type="entry name" value="DNase I-like"/>
    <property type="match status" value="1"/>
</dbReference>
<gene>
    <name evidence="1" type="ORF">QE152_g40331</name>
</gene>
<dbReference type="EMBL" id="JASPKY010001109">
    <property type="protein sequence ID" value="KAK9679053.1"/>
    <property type="molecule type" value="Genomic_DNA"/>
</dbReference>
<dbReference type="Gene3D" id="3.60.10.10">
    <property type="entry name" value="Endonuclease/exonuclease/phosphatase"/>
    <property type="match status" value="1"/>
</dbReference>
<reference evidence="1 2" key="1">
    <citation type="journal article" date="2024" name="BMC Genomics">
        <title>De novo assembly and annotation of Popillia japonica's genome with initial clues to its potential as an invasive pest.</title>
        <authorList>
            <person name="Cucini C."/>
            <person name="Boschi S."/>
            <person name="Funari R."/>
            <person name="Cardaioli E."/>
            <person name="Iannotti N."/>
            <person name="Marturano G."/>
            <person name="Paoli F."/>
            <person name="Bruttini M."/>
            <person name="Carapelli A."/>
            <person name="Frati F."/>
            <person name="Nardi F."/>
        </authorList>
    </citation>
    <scope>NUCLEOTIDE SEQUENCE [LARGE SCALE GENOMIC DNA]</scope>
    <source>
        <strain evidence="1">DMR45628</strain>
    </source>
</reference>
<evidence type="ECO:0000313" key="1">
    <source>
        <dbReference type="EMBL" id="KAK9679053.1"/>
    </source>
</evidence>
<evidence type="ECO:0000313" key="2">
    <source>
        <dbReference type="Proteomes" id="UP001458880"/>
    </source>
</evidence>
<proteinExistence type="predicted"/>
<comment type="caution">
    <text evidence="1">The sequence shown here is derived from an EMBL/GenBank/DDBJ whole genome shotgun (WGS) entry which is preliminary data.</text>
</comment>
<organism evidence="1 2">
    <name type="scientific">Popillia japonica</name>
    <name type="common">Japanese beetle</name>
    <dbReference type="NCBI Taxonomy" id="7064"/>
    <lineage>
        <taxon>Eukaryota</taxon>
        <taxon>Metazoa</taxon>
        <taxon>Ecdysozoa</taxon>
        <taxon>Arthropoda</taxon>
        <taxon>Hexapoda</taxon>
        <taxon>Insecta</taxon>
        <taxon>Pterygota</taxon>
        <taxon>Neoptera</taxon>
        <taxon>Endopterygota</taxon>
        <taxon>Coleoptera</taxon>
        <taxon>Polyphaga</taxon>
        <taxon>Scarabaeiformia</taxon>
        <taxon>Scarabaeidae</taxon>
        <taxon>Rutelinae</taxon>
        <taxon>Popillia</taxon>
    </lineage>
</organism>
<name>A0AAW1HS74_POPJA</name>
<sequence length="194" mass="22863">MKIAAWNVRTIYEEGGLLRLNEIMKKYAVNLIAIQERKQQSTYIKEIGEYVFLTSRKKATKYLYKRNRGICIFNSGHDYTMFGVGFLHKLINKGYKKEIVDFTAISNRLCKIRIKSRYSEISIINVHSPTEEKEDEEIEQFYEEIDGIYNQIPRYDVKIIMGGFNAKLEREEIYKPIVGDHLVSTRKVMETEEN</sequence>
<keyword evidence="2" id="KW-1185">Reference proteome</keyword>
<accession>A0AAW1HS74</accession>
<dbReference type="Proteomes" id="UP001458880">
    <property type="component" value="Unassembled WGS sequence"/>
</dbReference>